<dbReference type="Pfam" id="PF05036">
    <property type="entry name" value="SPOR"/>
    <property type="match status" value="1"/>
</dbReference>
<feature type="domain" description="SPOR" evidence="1">
    <location>
        <begin position="203"/>
        <end position="241"/>
    </location>
</feature>
<dbReference type="InterPro" id="IPR050695">
    <property type="entry name" value="N-acetylmuramoyl_amidase_3"/>
</dbReference>
<evidence type="ECO:0000313" key="2">
    <source>
        <dbReference type="EMBL" id="RGR67511.1"/>
    </source>
</evidence>
<dbReference type="CDD" id="cd02696">
    <property type="entry name" value="MurNAc-LAA"/>
    <property type="match status" value="1"/>
</dbReference>
<dbReference type="GO" id="GO:0009253">
    <property type="term" value="P:peptidoglycan catabolic process"/>
    <property type="evidence" value="ECO:0007669"/>
    <property type="project" value="InterPro"/>
</dbReference>
<dbReference type="GO" id="GO:0042834">
    <property type="term" value="F:peptidoglycan binding"/>
    <property type="evidence" value="ECO:0007669"/>
    <property type="project" value="InterPro"/>
</dbReference>
<dbReference type="GO" id="GO:0030288">
    <property type="term" value="C:outer membrane-bounded periplasmic space"/>
    <property type="evidence" value="ECO:0007669"/>
    <property type="project" value="TreeGrafter"/>
</dbReference>
<evidence type="ECO:0000313" key="3">
    <source>
        <dbReference type="Proteomes" id="UP000285820"/>
    </source>
</evidence>
<dbReference type="Gene3D" id="3.30.70.1070">
    <property type="entry name" value="Sporulation related repeat"/>
    <property type="match status" value="1"/>
</dbReference>
<name>A0A3R6CID6_9FIRM</name>
<dbReference type="AlphaFoldDB" id="A0A3R6CID6"/>
<dbReference type="SUPFAM" id="SSF110997">
    <property type="entry name" value="Sporulation related repeat"/>
    <property type="match status" value="1"/>
</dbReference>
<dbReference type="Gene3D" id="3.40.630.40">
    <property type="entry name" value="Zn-dependent exopeptidases"/>
    <property type="match status" value="1"/>
</dbReference>
<protein>
    <submittedName>
        <fullName evidence="2">N-acetylmuramoyl-L-alanine amidase</fullName>
    </submittedName>
</protein>
<sequence>MIINVHAGHNPDGKVACGAIGIIQESTEARNVKNEVIRQLNGLGHTVYDCTVENGKSANNVLCNIVNKCNAHTADLDVSIHFNAGAKDDTGNGKTTGTEVYIYSDNSKSKNYAQSVAMEIAKLGFKNRGVKVNQKLYVLRKTKAPAMLIECCFVDDKDDVALYDYKSMATAIVYGITGQQYIEPSNNTSDDDAATSGSETSVGDKDSIYRVQVGAYRNKANAIALQEKLKAAGFDAAIVKA</sequence>
<dbReference type="InterPro" id="IPR036680">
    <property type="entry name" value="SPOR-like_sf"/>
</dbReference>
<dbReference type="RefSeq" id="WP_118126418.1">
    <property type="nucleotide sequence ID" value="NZ_QRUN01000014.1"/>
</dbReference>
<dbReference type="SUPFAM" id="SSF53187">
    <property type="entry name" value="Zn-dependent exopeptidases"/>
    <property type="match status" value="1"/>
</dbReference>
<dbReference type="Pfam" id="PF01520">
    <property type="entry name" value="Amidase_3"/>
    <property type="match status" value="1"/>
</dbReference>
<reference evidence="2 3" key="1">
    <citation type="submission" date="2018-08" db="EMBL/GenBank/DDBJ databases">
        <title>A genome reference for cultivated species of the human gut microbiota.</title>
        <authorList>
            <person name="Zou Y."/>
            <person name="Xue W."/>
            <person name="Luo G."/>
        </authorList>
    </citation>
    <scope>NUCLEOTIDE SEQUENCE [LARGE SCALE GENOMIC DNA]</scope>
    <source>
        <strain evidence="2 3">AF24-4</strain>
    </source>
</reference>
<dbReference type="PANTHER" id="PTHR30404:SF8">
    <property type="entry name" value="AUTOLYSIN PH-RELATED"/>
    <property type="match status" value="1"/>
</dbReference>
<dbReference type="EMBL" id="QRUN01000014">
    <property type="protein sequence ID" value="RGR67511.1"/>
    <property type="molecule type" value="Genomic_DNA"/>
</dbReference>
<evidence type="ECO:0000259" key="1">
    <source>
        <dbReference type="PROSITE" id="PS51724"/>
    </source>
</evidence>
<organism evidence="2 3">
    <name type="scientific">Roseburia inulinivorans</name>
    <dbReference type="NCBI Taxonomy" id="360807"/>
    <lineage>
        <taxon>Bacteria</taxon>
        <taxon>Bacillati</taxon>
        <taxon>Bacillota</taxon>
        <taxon>Clostridia</taxon>
        <taxon>Lachnospirales</taxon>
        <taxon>Lachnospiraceae</taxon>
        <taxon>Roseburia</taxon>
    </lineage>
</organism>
<dbReference type="PANTHER" id="PTHR30404">
    <property type="entry name" value="N-ACETYLMURAMOYL-L-ALANINE AMIDASE"/>
    <property type="match status" value="1"/>
</dbReference>
<dbReference type="InterPro" id="IPR002508">
    <property type="entry name" value="MurNAc-LAA_cat"/>
</dbReference>
<gene>
    <name evidence="2" type="ORF">DWY29_10270</name>
</gene>
<dbReference type="InterPro" id="IPR007730">
    <property type="entry name" value="SPOR-like_dom"/>
</dbReference>
<comment type="caution">
    <text evidence="2">The sequence shown here is derived from an EMBL/GenBank/DDBJ whole genome shotgun (WGS) entry which is preliminary data.</text>
</comment>
<dbReference type="Proteomes" id="UP000285820">
    <property type="component" value="Unassembled WGS sequence"/>
</dbReference>
<proteinExistence type="predicted"/>
<dbReference type="SMART" id="SM00646">
    <property type="entry name" value="Ami_3"/>
    <property type="match status" value="1"/>
</dbReference>
<dbReference type="PROSITE" id="PS51724">
    <property type="entry name" value="SPOR"/>
    <property type="match status" value="1"/>
</dbReference>
<dbReference type="GO" id="GO:0008745">
    <property type="term" value="F:N-acetylmuramoyl-L-alanine amidase activity"/>
    <property type="evidence" value="ECO:0007669"/>
    <property type="project" value="InterPro"/>
</dbReference>
<accession>A0A3R6CID6</accession>